<dbReference type="PANTHER" id="PTHR10663">
    <property type="entry name" value="GUANYL-NUCLEOTIDE EXCHANGE FACTOR"/>
    <property type="match status" value="1"/>
</dbReference>
<dbReference type="Gene3D" id="2.30.29.30">
    <property type="entry name" value="Pleckstrin-homology domain (PH domain)/Phosphotyrosine-binding domain (PTB)"/>
    <property type="match status" value="1"/>
</dbReference>
<feature type="region of interest" description="Disordered" evidence="1">
    <location>
        <begin position="763"/>
        <end position="792"/>
    </location>
</feature>
<dbReference type="Pfam" id="PF15410">
    <property type="entry name" value="PH_9"/>
    <property type="match status" value="1"/>
</dbReference>
<evidence type="ECO:0000256" key="1">
    <source>
        <dbReference type="SAM" id="MobiDB-lite"/>
    </source>
</evidence>
<dbReference type="InterPro" id="IPR011993">
    <property type="entry name" value="PH-like_dom_sf"/>
</dbReference>
<feature type="compositionally biased region" description="Acidic residues" evidence="1">
    <location>
        <begin position="41"/>
        <end position="51"/>
    </location>
</feature>
<sequence>MGLNTSPSPIKARQPATPTVVPPTPSPDTGASRKPSNPSSSDDDVFYDTEDPDRAANRRSMYRSPGTSSSPDLATLLRKAKERGGVVSPTLKNTLDRRRLDDPPPLPNQITSIAYAGNLPSKTKNKLQRSTTNGDASDKPAKSSVRAKTSAFLGKMLGQSGTVRERSKTDAGSYASPSVFKTPPVPPLPVQVNRTPVGSPIADVFTRTPDTTKPLPPIMRQTPFREVSDDDSSMVIVENVPRTPSPTKFPDQPAPRHNQPTVRQRRSMSVGEIELQKIAAQARQRGAPEDSALSGILDDFQGQLAQLAPAASLDLKDPSTPARRAPPPNRSKSDSTPSTPLLTLQLPQSEDTDAPIVPPRTTSLQMVSPRGTRPRVARHGSSPLRTRSDHSFGDTVQNGTGDASHLRILHRSSASISEPSLVPVGDDGRVLYRTSQQDLSVNDLTLSRLSISSQSPARGEDTEDMETRAKELSTRCWKEDEDFLGKEKIAEWLGGVGPVNKVALHHYMDFFDFSGLRLDFAFRRLCAKLYLKAETQQVDRILQEFSRRYWECNPGGLYGSANIVHAVAYSLLLLNTDLHVADLATRMSRTQFVRNTLTAIQMQLKPTRSSATDLTHDSNSVRGAPAEVVESTSPASRSKRSDSITSWHSIARDGATVTMSSPAANGSTPSVQISAAGHEHRSSVSSIVFGRGWESDMESLLKEMYNAVKSQQILQPLSSSRSSLGSLSPGPSAMLRNRSQRVQSDRLATLKRGSIRGLQSIMGAQQTASPYSSSSSFDGRTSPSPSFATSTHETMYNSSSSFLTPTLGFASNLSHTIIREAQEDDDRSARSDDSASSSISISDEELALLGAPWAKEGMLCRKQYWESVGKRSKDKTWLDVFVVIQKGELNMFTFGENSPGSSGAVGGGNWLSNANSVGSVLLAHSLAHALPSPGYNRQRPYCMVLTLANGGVYFFQAGTEELVNEWVSTCNYWAARTSKEPLAGGVSNMEYGWNRLDEMSHGRAQSDTEVDHTDVMSVRSSRSTRSKFNWREGAATVRGTSPWADRTFINEWKPPMPPTVASTHDEESQLEALRKHVASLKMDLKQHNEYREPMAALYQPRSSTAVKAQGNWEKKSQYLLTEIVKYDSYIDSLQSAMSLRLKKRGEKALERALNGHTGDDPPEAKDGKWKGLEETIHEDDEPLTPLNKGSGSQLHRRETAETGGTAED</sequence>
<feature type="compositionally biased region" description="Basic and acidic residues" evidence="1">
    <location>
        <begin position="1157"/>
        <end position="1175"/>
    </location>
</feature>
<dbReference type="InterPro" id="IPR023394">
    <property type="entry name" value="Sec7_C_sf"/>
</dbReference>
<dbReference type="SUPFAM" id="SSF48425">
    <property type="entry name" value="Sec7 domain"/>
    <property type="match status" value="1"/>
</dbReference>
<keyword evidence="4" id="KW-1185">Reference proteome</keyword>
<feature type="region of interest" description="Disordered" evidence="1">
    <location>
        <begin position="1"/>
        <end position="269"/>
    </location>
</feature>
<dbReference type="InterPro" id="IPR001849">
    <property type="entry name" value="PH_domain"/>
</dbReference>
<reference evidence="3" key="1">
    <citation type="submission" date="2023-03" db="EMBL/GenBank/DDBJ databases">
        <title>Massive genome expansion in bonnet fungi (Mycena s.s.) driven by repeated elements and novel gene families across ecological guilds.</title>
        <authorList>
            <consortium name="Lawrence Berkeley National Laboratory"/>
            <person name="Harder C.B."/>
            <person name="Miyauchi S."/>
            <person name="Viragh M."/>
            <person name="Kuo A."/>
            <person name="Thoen E."/>
            <person name="Andreopoulos B."/>
            <person name="Lu D."/>
            <person name="Skrede I."/>
            <person name="Drula E."/>
            <person name="Henrissat B."/>
            <person name="Morin E."/>
            <person name="Kohler A."/>
            <person name="Barry K."/>
            <person name="LaButti K."/>
            <person name="Morin E."/>
            <person name="Salamov A."/>
            <person name="Lipzen A."/>
            <person name="Mereny Z."/>
            <person name="Hegedus B."/>
            <person name="Baldrian P."/>
            <person name="Stursova M."/>
            <person name="Weitz H."/>
            <person name="Taylor A."/>
            <person name="Grigoriev I.V."/>
            <person name="Nagy L.G."/>
            <person name="Martin F."/>
            <person name="Kauserud H."/>
        </authorList>
    </citation>
    <scope>NUCLEOTIDE SEQUENCE</scope>
    <source>
        <strain evidence="3">9144</strain>
    </source>
</reference>
<dbReference type="PANTHER" id="PTHR10663:SF373">
    <property type="entry name" value="PH AND SEC7 DOMAIN-CONTAINING PROTEIN C11E3.11C"/>
    <property type="match status" value="1"/>
</dbReference>
<feature type="region of interest" description="Disordered" evidence="1">
    <location>
        <begin position="718"/>
        <end position="746"/>
    </location>
</feature>
<evidence type="ECO:0000259" key="2">
    <source>
        <dbReference type="PROSITE" id="PS50190"/>
    </source>
</evidence>
<organism evidence="3 4">
    <name type="scientific">Mycena pura</name>
    <dbReference type="NCBI Taxonomy" id="153505"/>
    <lineage>
        <taxon>Eukaryota</taxon>
        <taxon>Fungi</taxon>
        <taxon>Dikarya</taxon>
        <taxon>Basidiomycota</taxon>
        <taxon>Agaricomycotina</taxon>
        <taxon>Agaricomycetes</taxon>
        <taxon>Agaricomycetidae</taxon>
        <taxon>Agaricales</taxon>
        <taxon>Marasmiineae</taxon>
        <taxon>Mycenaceae</taxon>
        <taxon>Mycena</taxon>
    </lineage>
</organism>
<feature type="region of interest" description="Disordered" evidence="1">
    <location>
        <begin position="1152"/>
        <end position="1208"/>
    </location>
</feature>
<dbReference type="InterPro" id="IPR041681">
    <property type="entry name" value="PH_9"/>
</dbReference>
<accession>A0AAD6VNH1</accession>
<dbReference type="SUPFAM" id="SSF50729">
    <property type="entry name" value="PH domain-like"/>
    <property type="match status" value="1"/>
</dbReference>
<feature type="region of interest" description="Disordered" evidence="1">
    <location>
        <begin position="310"/>
        <end position="401"/>
    </location>
</feature>
<comment type="caution">
    <text evidence="3">The sequence shown here is derived from an EMBL/GenBank/DDBJ whole genome shotgun (WGS) entry which is preliminary data.</text>
</comment>
<dbReference type="GO" id="GO:0005085">
    <property type="term" value="F:guanyl-nucleotide exchange factor activity"/>
    <property type="evidence" value="ECO:0007669"/>
    <property type="project" value="InterPro"/>
</dbReference>
<dbReference type="Pfam" id="PF01369">
    <property type="entry name" value="Sec7"/>
    <property type="match status" value="1"/>
</dbReference>
<proteinExistence type="predicted"/>
<name>A0AAD6VNH1_9AGAR</name>
<feature type="compositionally biased region" description="Polar residues" evidence="1">
    <location>
        <begin position="608"/>
        <end position="621"/>
    </location>
</feature>
<feature type="compositionally biased region" description="Low complexity" evidence="1">
    <location>
        <begin position="718"/>
        <end position="732"/>
    </location>
</feature>
<protein>
    <recommendedName>
        <fullName evidence="2">SEC7 domain-containing protein</fullName>
    </recommendedName>
</protein>
<feature type="compositionally biased region" description="Low complexity" evidence="1">
    <location>
        <begin position="335"/>
        <end position="349"/>
    </location>
</feature>
<evidence type="ECO:0000313" key="4">
    <source>
        <dbReference type="Proteomes" id="UP001219525"/>
    </source>
</evidence>
<dbReference type="CDD" id="cd00171">
    <property type="entry name" value="Sec7"/>
    <property type="match status" value="1"/>
</dbReference>
<feature type="compositionally biased region" description="Polar residues" evidence="1">
    <location>
        <begin position="658"/>
        <end position="673"/>
    </location>
</feature>
<dbReference type="AlphaFoldDB" id="A0AAD6VNH1"/>
<dbReference type="SMART" id="SM00222">
    <property type="entry name" value="Sec7"/>
    <property type="match status" value="1"/>
</dbReference>
<dbReference type="PROSITE" id="PS50190">
    <property type="entry name" value="SEC7"/>
    <property type="match status" value="1"/>
</dbReference>
<gene>
    <name evidence="3" type="ORF">GGX14DRAFT_439638</name>
</gene>
<dbReference type="InterPro" id="IPR035999">
    <property type="entry name" value="Sec7_dom_sf"/>
</dbReference>
<dbReference type="InterPro" id="IPR000904">
    <property type="entry name" value="Sec7_dom"/>
</dbReference>
<dbReference type="Proteomes" id="UP001219525">
    <property type="component" value="Unassembled WGS sequence"/>
</dbReference>
<evidence type="ECO:0000313" key="3">
    <source>
        <dbReference type="EMBL" id="KAJ7218080.1"/>
    </source>
</evidence>
<feature type="region of interest" description="Disordered" evidence="1">
    <location>
        <begin position="658"/>
        <end position="677"/>
    </location>
</feature>
<feature type="region of interest" description="Disordered" evidence="1">
    <location>
        <begin position="608"/>
        <end position="645"/>
    </location>
</feature>
<dbReference type="EMBL" id="JARJCW010000013">
    <property type="protein sequence ID" value="KAJ7218080.1"/>
    <property type="molecule type" value="Genomic_DNA"/>
</dbReference>
<dbReference type="SMART" id="SM00233">
    <property type="entry name" value="PH"/>
    <property type="match status" value="1"/>
</dbReference>
<dbReference type="Gene3D" id="1.10.1000.11">
    <property type="entry name" value="Arf Nucleotide-binding Site Opener,domain 2"/>
    <property type="match status" value="1"/>
</dbReference>
<feature type="domain" description="SEC7" evidence="2">
    <location>
        <begin position="479"/>
        <end position="617"/>
    </location>
</feature>
<dbReference type="GO" id="GO:0032012">
    <property type="term" value="P:regulation of ARF protein signal transduction"/>
    <property type="evidence" value="ECO:0007669"/>
    <property type="project" value="InterPro"/>
</dbReference>